<feature type="region of interest" description="Disordered" evidence="1">
    <location>
        <begin position="804"/>
        <end position="867"/>
    </location>
</feature>
<dbReference type="Pfam" id="PF19343">
    <property type="entry name" value="HAM1_N"/>
    <property type="match status" value="1"/>
</dbReference>
<evidence type="ECO:0000256" key="1">
    <source>
        <dbReference type="SAM" id="MobiDB-lite"/>
    </source>
</evidence>
<proteinExistence type="predicted"/>
<gene>
    <name evidence="4" type="ORF">BCV72DRAFT_232747</name>
</gene>
<evidence type="ECO:0000259" key="2">
    <source>
        <dbReference type="Pfam" id="PF14613"/>
    </source>
</evidence>
<dbReference type="InterPro" id="IPR017943">
    <property type="entry name" value="Bactericidal_perm-incr_a/b_dom"/>
</dbReference>
<feature type="domain" description="HAM1-like C-terminal" evidence="2">
    <location>
        <begin position="697"/>
        <end position="816"/>
    </location>
</feature>
<dbReference type="PANTHER" id="PTHR31138">
    <property type="entry name" value="CHROMOSOME 19, WHOLE GENOME SHOTGUN SEQUENCE"/>
    <property type="match status" value="1"/>
</dbReference>
<dbReference type="Gene3D" id="3.15.10.10">
    <property type="entry name" value="Bactericidal permeability-increasing protein, domain 1"/>
    <property type="match status" value="1"/>
</dbReference>
<feature type="region of interest" description="Disordered" evidence="1">
    <location>
        <begin position="764"/>
        <end position="784"/>
    </location>
</feature>
<dbReference type="GO" id="GO:0008289">
    <property type="term" value="F:lipid binding"/>
    <property type="evidence" value="ECO:0007669"/>
    <property type="project" value="InterPro"/>
</dbReference>
<evidence type="ECO:0000313" key="4">
    <source>
        <dbReference type="EMBL" id="ORE03684.1"/>
    </source>
</evidence>
<evidence type="ECO:0000259" key="3">
    <source>
        <dbReference type="Pfam" id="PF19343"/>
    </source>
</evidence>
<dbReference type="EMBL" id="KV921995">
    <property type="protein sequence ID" value="ORE03684.1"/>
    <property type="molecule type" value="Genomic_DNA"/>
</dbReference>
<feature type="compositionally biased region" description="Basic and acidic residues" evidence="1">
    <location>
        <begin position="208"/>
        <end position="250"/>
    </location>
</feature>
<dbReference type="SUPFAM" id="SSF55394">
    <property type="entry name" value="Bactericidal permeability-increasing protein, BPI"/>
    <property type="match status" value="1"/>
</dbReference>
<sequence length="886" mass="100813">MYKLNNPPQPPPKDNNDNIMNPASAPPIPSEADPKAAKQRATEQKYQLFSTWQAIQQGKMPHNAQLDEMLEKLIQNKVISSREHLISEDGKKLLNDLRDLLQTVRKTLSVKNKDELFQSLVYHLHCMDTPISTSDITGTLKEKHDKETLKSEGKKASESLMKITKLMLTNQEFRSLLGELIEVSQDIFTNVTSKVGDSLQGAGDSLQDDQKQTSDRSGKDLVDNVLDRGLEAMDSRGKEVTGDEPRRKSGELLSTDPNDPRHVGLMSTGDTVHPSAIPRNDLPTTSATEATVPPSASQTAENTARNKDLTSSDRTQEMRGQAEENKNKFKDKARYHLDEHKNHARQTVNEKLPQEKQDELIERLRLVLAQVQKHPDYQGAIETLIQLIKTWSSRLSQVSEDVKSKAQTQDHPEKASYRETAERELKAIIECWAQGQSIDPLLRGVQNVVNDMKEDRELRDYYNNVLRYVEKLMREPGYASRDESTDEGRRLMDRGHEVIRGKYDDHLRFLNSESRRYMNLMAEDEISSEISDRITTIHRDLWMDSEGNPSFKPHLLNDMKLTLLPAFIDEIHYIPVPRIEHSDRQFDVVVENLVISGDSLLPKVFDTKVEVFNSFSFLTETPSRPSSQSLLIRMSEIQADVDDVVFWFNKKTGFPKIQDRGVASLAVGGKGISIVLRIRSVVEDPSKTFKVDYIKCNVDKLKVKVNDTHHDVLYKMVLPLVMGTMRRQMAKAIENAVVEKLNAIDQRITRSIVDFHQGLQNRAYEALPESEKQKTEPYRVSQNRPRPGFWSTIVALINNNIKSKVETRNMKKQQDKKSQKEPERADTSTRSIPPASIQTGRPLRDTVDSPHSPPLSPTKLQHDHSKDYKTAYDLSEAQLACPITKP</sequence>
<organism evidence="4">
    <name type="scientific">Rhizopus microsporus var. microsporus</name>
    <dbReference type="NCBI Taxonomy" id="86635"/>
    <lineage>
        <taxon>Eukaryota</taxon>
        <taxon>Fungi</taxon>
        <taxon>Fungi incertae sedis</taxon>
        <taxon>Mucoromycota</taxon>
        <taxon>Mucoromycotina</taxon>
        <taxon>Mucoromycetes</taxon>
        <taxon>Mucorales</taxon>
        <taxon>Mucorineae</taxon>
        <taxon>Rhizopodaceae</taxon>
        <taxon>Rhizopus</taxon>
    </lineage>
</organism>
<dbReference type="Proteomes" id="UP000242414">
    <property type="component" value="Unassembled WGS sequence"/>
</dbReference>
<dbReference type="Pfam" id="PF14613">
    <property type="entry name" value="HAM1_C"/>
    <property type="match status" value="1"/>
</dbReference>
<feature type="compositionally biased region" description="Polar residues" evidence="1">
    <location>
        <begin position="282"/>
        <end position="303"/>
    </location>
</feature>
<dbReference type="VEuPathDB" id="FungiDB:BCV72DRAFT_232747"/>
<name>A0A1X0QV84_RHIZD</name>
<accession>A0A1X0QV84</accession>
<feature type="region of interest" description="Disordered" evidence="1">
    <location>
        <begin position="198"/>
        <end position="330"/>
    </location>
</feature>
<dbReference type="PANTHER" id="PTHR31138:SF1">
    <property type="entry name" value="PDZ DOMAIN-CONTAINING PROTEIN"/>
    <property type="match status" value="1"/>
</dbReference>
<feature type="region of interest" description="Disordered" evidence="1">
    <location>
        <begin position="1"/>
        <end position="39"/>
    </location>
</feature>
<dbReference type="AlphaFoldDB" id="A0A1X0QV84"/>
<feature type="compositionally biased region" description="Polar residues" evidence="1">
    <location>
        <begin position="828"/>
        <end position="839"/>
    </location>
</feature>
<reference evidence="4" key="1">
    <citation type="journal article" date="2016" name="Proc. Natl. Acad. Sci. U.S.A.">
        <title>Lipid metabolic changes in an early divergent fungus govern the establishment of a mutualistic symbiosis with endobacteria.</title>
        <authorList>
            <person name="Lastovetsky O.A."/>
            <person name="Gaspar M.L."/>
            <person name="Mondo S.J."/>
            <person name="LaButti K.M."/>
            <person name="Sandor L."/>
            <person name="Grigoriev I.V."/>
            <person name="Henry S.A."/>
            <person name="Pawlowska T.E."/>
        </authorList>
    </citation>
    <scope>NUCLEOTIDE SEQUENCE [LARGE SCALE GENOMIC DNA]</scope>
    <source>
        <strain evidence="4">ATCC 52814</strain>
    </source>
</reference>
<dbReference type="InterPro" id="IPR027842">
    <property type="entry name" value="HAM1-like_C"/>
</dbReference>
<feature type="compositionally biased region" description="Basic and acidic residues" evidence="1">
    <location>
        <begin position="304"/>
        <end position="330"/>
    </location>
</feature>
<protein>
    <submittedName>
        <fullName evidence="4">Uncharacterized protein</fullName>
    </submittedName>
</protein>
<dbReference type="InterPro" id="IPR045967">
    <property type="entry name" value="HAM1-like_N"/>
</dbReference>
<feature type="domain" description="HAM1-like N-terminal" evidence="3">
    <location>
        <begin position="35"/>
        <end position="681"/>
    </location>
</feature>
<dbReference type="OrthoDB" id="19394at2759"/>
<feature type="compositionally biased region" description="Basic and acidic residues" evidence="1">
    <location>
        <begin position="804"/>
        <end position="827"/>
    </location>
</feature>